<evidence type="ECO:0008006" key="3">
    <source>
        <dbReference type="Google" id="ProtNLM"/>
    </source>
</evidence>
<organism evidence="1 2">
    <name type="scientific">Flavobacterium fontis</name>
    <dbReference type="NCBI Taxonomy" id="1124188"/>
    <lineage>
        <taxon>Bacteria</taxon>
        <taxon>Pseudomonadati</taxon>
        <taxon>Bacteroidota</taxon>
        <taxon>Flavobacteriia</taxon>
        <taxon>Flavobacteriales</taxon>
        <taxon>Flavobacteriaceae</taxon>
        <taxon>Flavobacterium</taxon>
    </lineage>
</organism>
<evidence type="ECO:0000313" key="2">
    <source>
        <dbReference type="Proteomes" id="UP000184147"/>
    </source>
</evidence>
<gene>
    <name evidence="1" type="ORF">SAMN05444377_11586</name>
</gene>
<name>A0A1M5DM26_9FLAO</name>
<dbReference type="STRING" id="1124188.SAMN05444377_11586"/>
<accession>A0A1M5DM26</accession>
<dbReference type="Proteomes" id="UP000184147">
    <property type="component" value="Unassembled WGS sequence"/>
</dbReference>
<dbReference type="EMBL" id="FQVQ01000015">
    <property type="protein sequence ID" value="SHF68033.1"/>
    <property type="molecule type" value="Genomic_DNA"/>
</dbReference>
<proteinExistence type="predicted"/>
<dbReference type="OrthoDB" id="1437577at2"/>
<keyword evidence="2" id="KW-1185">Reference proteome</keyword>
<sequence>MNKIKIISLITGLSLVCLSFNIQTDWYVLDSPNFKVSFPEKPIEEKKNMQTLAGEVEANTFTYNAKSLDQLNLRYHFSYNEIPKNSLSEEKKFFDAAIAGSVRNHKAILISEKAISLGVYSGREVKLSFNNDQIIANMRMYIVKNKYCGLIVYCPKENDGNSKINDFFNSFQVK</sequence>
<reference evidence="1 2" key="1">
    <citation type="submission" date="2016-11" db="EMBL/GenBank/DDBJ databases">
        <authorList>
            <person name="Jaros S."/>
            <person name="Januszkiewicz K."/>
            <person name="Wedrychowicz H."/>
        </authorList>
    </citation>
    <scope>NUCLEOTIDE SEQUENCE [LARGE SCALE GENOMIC DNA]</scope>
    <source>
        <strain evidence="1 2">DSM 25660</strain>
    </source>
</reference>
<protein>
    <recommendedName>
        <fullName evidence="3">Lipoprotein</fullName>
    </recommendedName>
</protein>
<dbReference type="RefSeq" id="WP_073364735.1">
    <property type="nucleotide sequence ID" value="NZ_FQVQ01000015.1"/>
</dbReference>
<dbReference type="AlphaFoldDB" id="A0A1M5DM26"/>
<evidence type="ECO:0000313" key="1">
    <source>
        <dbReference type="EMBL" id="SHF68033.1"/>
    </source>
</evidence>